<dbReference type="EMBL" id="CCSD01000043">
    <property type="protein sequence ID" value="CDZ87573.1"/>
    <property type="molecule type" value="Genomic_DNA"/>
</dbReference>
<keyword evidence="2" id="KW-0472">Membrane</keyword>
<feature type="transmembrane region" description="Helical" evidence="2">
    <location>
        <begin position="159"/>
        <end position="177"/>
    </location>
</feature>
<accession>A0A098BFP8</accession>
<feature type="region of interest" description="Disordered" evidence="1">
    <location>
        <begin position="1"/>
        <end position="38"/>
    </location>
</feature>
<evidence type="ECO:0000256" key="2">
    <source>
        <dbReference type="SAM" id="Phobius"/>
    </source>
</evidence>
<evidence type="ECO:0000256" key="1">
    <source>
        <dbReference type="SAM" id="MobiDB-lite"/>
    </source>
</evidence>
<dbReference type="AlphaFoldDB" id="A0A098BFP8"/>
<name>A0A098BFP8_9NOCA</name>
<proteinExistence type="predicted"/>
<organism evidence="3 4">
    <name type="scientific">Rhodococcus ruber</name>
    <dbReference type="NCBI Taxonomy" id="1830"/>
    <lineage>
        <taxon>Bacteria</taxon>
        <taxon>Bacillati</taxon>
        <taxon>Actinomycetota</taxon>
        <taxon>Actinomycetes</taxon>
        <taxon>Mycobacteriales</taxon>
        <taxon>Nocardiaceae</taxon>
        <taxon>Rhodococcus</taxon>
    </lineage>
</organism>
<feature type="transmembrane region" description="Helical" evidence="2">
    <location>
        <begin position="93"/>
        <end position="115"/>
    </location>
</feature>
<protein>
    <submittedName>
        <fullName evidence="3">Putative membrane protein</fullName>
    </submittedName>
</protein>
<gene>
    <name evidence="3" type="ORF">RHRU231_330030</name>
</gene>
<dbReference type="eggNOG" id="ENOG50341AY">
    <property type="taxonomic scope" value="Bacteria"/>
</dbReference>
<feature type="transmembrane region" description="Helical" evidence="2">
    <location>
        <begin position="127"/>
        <end position="147"/>
    </location>
</feature>
<keyword evidence="2" id="KW-1133">Transmembrane helix</keyword>
<dbReference type="Proteomes" id="UP000042997">
    <property type="component" value="Unassembled WGS sequence"/>
</dbReference>
<reference evidence="3 4" key="1">
    <citation type="journal article" date="2014" name="Genome Announc.">
        <title>Draft Genome Sequence of Propane- and Butane-Oxidizing Actinobacterium Rhodococcus ruber IEGM 231.</title>
        <authorList>
            <person name="Ivshina I.B."/>
            <person name="Kuyukina M.S."/>
            <person name="Krivoruchko A.V."/>
            <person name="Barbe V."/>
            <person name="Fischer C."/>
        </authorList>
    </citation>
    <scope>NUCLEOTIDE SEQUENCE [LARGE SCALE GENOMIC DNA]</scope>
</reference>
<evidence type="ECO:0000313" key="3">
    <source>
        <dbReference type="EMBL" id="CDZ87573.1"/>
    </source>
</evidence>
<feature type="transmembrane region" description="Helical" evidence="2">
    <location>
        <begin position="41"/>
        <end position="64"/>
    </location>
</feature>
<keyword evidence="2" id="KW-0812">Transmembrane</keyword>
<sequence>MTRITRNAEGYDPGVSTRPQPPRPEFSVTPLRTADTPGPRVGATVSAWGLSFVVFAGLLGAVYLDRESVRDALEQSLRSANPGTTAASIADTVALTLAGFAAAGLLLVAVAAVFLELLRRGRPWAGPALAVVSVATVVTAVAARSVLADAGDATAGVLLWAPLLWAGLTVVGAVATWRR</sequence>
<evidence type="ECO:0000313" key="4">
    <source>
        <dbReference type="Proteomes" id="UP000042997"/>
    </source>
</evidence>